<proteinExistence type="inferred from homology"/>
<name>A0ABS2YEL4_POLSP</name>
<dbReference type="PANTHER" id="PTHR13866">
    <property type="entry name" value="SPARC OSTEONECTIN"/>
    <property type="match status" value="1"/>
</dbReference>
<dbReference type="InterPro" id="IPR015369">
    <property type="entry name" value="Follistatin/Osteonectin_EGF"/>
</dbReference>
<dbReference type="InterPro" id="IPR002350">
    <property type="entry name" value="Kazal_dom"/>
</dbReference>
<dbReference type="InterPro" id="IPR043502">
    <property type="entry name" value="DNA/RNA_pol_sf"/>
</dbReference>
<dbReference type="PROSITE" id="PS50222">
    <property type="entry name" value="EF_HAND_2"/>
    <property type="match status" value="1"/>
</dbReference>
<evidence type="ECO:0000256" key="6">
    <source>
        <dbReference type="ARBA" id="ARBA00022729"/>
    </source>
</evidence>
<keyword evidence="14" id="KW-1185">Reference proteome</keyword>
<feature type="compositionally biased region" description="Polar residues" evidence="10">
    <location>
        <begin position="200"/>
        <end position="218"/>
    </location>
</feature>
<organism evidence="13 14">
    <name type="scientific">Polyodon spathula</name>
    <name type="common">North American paddlefish</name>
    <name type="synonym">Squalus spathula</name>
    <dbReference type="NCBI Taxonomy" id="7913"/>
    <lineage>
        <taxon>Eukaryota</taxon>
        <taxon>Metazoa</taxon>
        <taxon>Chordata</taxon>
        <taxon>Craniata</taxon>
        <taxon>Vertebrata</taxon>
        <taxon>Euteleostomi</taxon>
        <taxon>Actinopterygii</taxon>
        <taxon>Chondrostei</taxon>
        <taxon>Acipenseriformes</taxon>
        <taxon>Polyodontidae</taxon>
        <taxon>Polyodon</taxon>
    </lineage>
</organism>
<dbReference type="SUPFAM" id="SSF47473">
    <property type="entry name" value="EF-hand"/>
    <property type="match status" value="1"/>
</dbReference>
<evidence type="ECO:0000313" key="13">
    <source>
        <dbReference type="EMBL" id="MBN3285072.1"/>
    </source>
</evidence>
<dbReference type="Pfam" id="PF07648">
    <property type="entry name" value="Kazal_2"/>
    <property type="match status" value="1"/>
</dbReference>
<keyword evidence="6" id="KW-0732">Signal</keyword>
<keyword evidence="3" id="KW-0964">Secreted</keyword>
<evidence type="ECO:0000313" key="14">
    <source>
        <dbReference type="Proteomes" id="UP001166093"/>
    </source>
</evidence>
<feature type="compositionally biased region" description="Polar residues" evidence="10">
    <location>
        <begin position="159"/>
        <end position="173"/>
    </location>
</feature>
<dbReference type="InterPro" id="IPR003645">
    <property type="entry name" value="Fol_N"/>
</dbReference>
<dbReference type="EMBL" id="JAAWVQ010143439">
    <property type="protein sequence ID" value="MBN3285072.1"/>
    <property type="molecule type" value="Genomic_DNA"/>
</dbReference>
<evidence type="ECO:0000256" key="9">
    <source>
        <dbReference type="ARBA" id="ARBA00023180"/>
    </source>
</evidence>
<comment type="similarity">
    <text evidence="2">Belongs to the SPARC family.</text>
</comment>
<dbReference type="Proteomes" id="UP001166093">
    <property type="component" value="Unassembled WGS sequence"/>
</dbReference>
<feature type="domain" description="EF-hand" evidence="11">
    <location>
        <begin position="566"/>
        <end position="601"/>
    </location>
</feature>
<evidence type="ECO:0000256" key="5">
    <source>
        <dbReference type="ARBA" id="ARBA00022723"/>
    </source>
</evidence>
<dbReference type="PROSITE" id="PS51465">
    <property type="entry name" value="KAZAL_2"/>
    <property type="match status" value="1"/>
</dbReference>
<feature type="compositionally biased region" description="Basic and acidic residues" evidence="10">
    <location>
        <begin position="127"/>
        <end position="140"/>
    </location>
</feature>
<dbReference type="Pfam" id="PF09289">
    <property type="entry name" value="FOLN"/>
    <property type="match status" value="1"/>
</dbReference>
<feature type="compositionally biased region" description="Polar residues" evidence="10">
    <location>
        <begin position="63"/>
        <end position="72"/>
    </location>
</feature>
<feature type="compositionally biased region" description="Acidic residues" evidence="10">
    <location>
        <begin position="219"/>
        <end position="233"/>
    </location>
</feature>
<evidence type="ECO:0000256" key="10">
    <source>
        <dbReference type="SAM" id="MobiDB-lite"/>
    </source>
</evidence>
<dbReference type="InterPro" id="IPR001999">
    <property type="entry name" value="Osteonectin_CS"/>
</dbReference>
<feature type="compositionally biased region" description="Basic and acidic residues" evidence="10">
    <location>
        <begin position="282"/>
        <end position="291"/>
    </location>
</feature>
<reference evidence="13" key="1">
    <citation type="journal article" date="2021" name="Cell">
        <title>Tracing the genetic footprints of vertebrate landing in non-teleost ray-finned fishes.</title>
        <authorList>
            <person name="Bi X."/>
            <person name="Wang K."/>
            <person name="Yang L."/>
            <person name="Pan H."/>
            <person name="Jiang H."/>
            <person name="Wei Q."/>
            <person name="Fang M."/>
            <person name="Yu H."/>
            <person name="Zhu C."/>
            <person name="Cai Y."/>
            <person name="He Y."/>
            <person name="Gan X."/>
            <person name="Zeng H."/>
            <person name="Yu D."/>
            <person name="Zhu Y."/>
            <person name="Jiang H."/>
            <person name="Qiu Q."/>
            <person name="Yang H."/>
            <person name="Zhang Y.E."/>
            <person name="Wang W."/>
            <person name="Zhu M."/>
            <person name="He S."/>
            <person name="Zhang G."/>
        </authorList>
    </citation>
    <scope>NUCLEOTIDE SEQUENCE</scope>
    <source>
        <strain evidence="13">Pddl_001</strain>
    </source>
</reference>
<evidence type="ECO:0000256" key="2">
    <source>
        <dbReference type="ARBA" id="ARBA00006404"/>
    </source>
</evidence>
<dbReference type="InterPro" id="IPR019577">
    <property type="entry name" value="SPARC/Testican_Ca-bd-dom"/>
</dbReference>
<evidence type="ECO:0000259" key="11">
    <source>
        <dbReference type="PROSITE" id="PS50222"/>
    </source>
</evidence>
<dbReference type="SUPFAM" id="SSF56672">
    <property type="entry name" value="DNA/RNA polymerases"/>
    <property type="match status" value="1"/>
</dbReference>
<keyword evidence="4" id="KW-0272">Extracellular matrix</keyword>
<dbReference type="PANTHER" id="PTHR13866:SF25">
    <property type="entry name" value="SPARC-LIKE 1"/>
    <property type="match status" value="1"/>
</dbReference>
<evidence type="ECO:0000259" key="12">
    <source>
        <dbReference type="PROSITE" id="PS51465"/>
    </source>
</evidence>
<dbReference type="InterPro" id="IPR011992">
    <property type="entry name" value="EF-hand-dom_pair"/>
</dbReference>
<evidence type="ECO:0000256" key="1">
    <source>
        <dbReference type="ARBA" id="ARBA00004498"/>
    </source>
</evidence>
<feature type="compositionally biased region" description="Basic and acidic residues" evidence="10">
    <location>
        <begin position="179"/>
        <end position="197"/>
    </location>
</feature>
<dbReference type="Gene3D" id="1.10.238.10">
    <property type="entry name" value="EF-hand"/>
    <property type="match status" value="1"/>
</dbReference>
<dbReference type="Gene3D" id="3.10.10.10">
    <property type="entry name" value="HIV Type 1 Reverse Transcriptase, subunit A, domain 1"/>
    <property type="match status" value="1"/>
</dbReference>
<keyword evidence="8" id="KW-1015">Disulfide bond</keyword>
<feature type="domain" description="Kazal-like" evidence="12">
    <location>
        <begin position="398"/>
        <end position="455"/>
    </location>
</feature>
<dbReference type="SUPFAM" id="SSF57196">
    <property type="entry name" value="EGF/Laminin"/>
    <property type="match status" value="1"/>
</dbReference>
<evidence type="ECO:0000256" key="8">
    <source>
        <dbReference type="ARBA" id="ARBA00023157"/>
    </source>
</evidence>
<feature type="non-terminal residue" evidence="13">
    <location>
        <position position="1"/>
    </location>
</feature>
<feature type="non-terminal residue" evidence="13">
    <location>
        <position position="619"/>
    </location>
</feature>
<keyword evidence="5" id="KW-0479">Metal-binding</keyword>
<feature type="region of interest" description="Disordered" evidence="10">
    <location>
        <begin position="60"/>
        <end position="340"/>
    </location>
</feature>
<protein>
    <submittedName>
        <fullName evidence="13">SPRC protein</fullName>
    </submittedName>
</protein>
<gene>
    <name evidence="13" type="primary">Sparc_1</name>
    <name evidence="13" type="ORF">GTO93_0013305</name>
</gene>
<evidence type="ECO:0000256" key="3">
    <source>
        <dbReference type="ARBA" id="ARBA00022525"/>
    </source>
</evidence>
<dbReference type="SMART" id="SM00274">
    <property type="entry name" value="FOLN"/>
    <property type="match status" value="1"/>
</dbReference>
<dbReference type="InterPro" id="IPR036058">
    <property type="entry name" value="Kazal_dom_sf"/>
</dbReference>
<dbReference type="PROSITE" id="PS00613">
    <property type="entry name" value="OSTEONECTIN_2"/>
    <property type="match status" value="1"/>
</dbReference>
<comment type="caution">
    <text evidence="13">The sequence shown here is derived from an EMBL/GenBank/DDBJ whole genome shotgun (WGS) entry which is preliminary data.</text>
</comment>
<feature type="compositionally biased region" description="Basic and acidic residues" evidence="10">
    <location>
        <begin position="311"/>
        <end position="321"/>
    </location>
</feature>
<dbReference type="InterPro" id="IPR018247">
    <property type="entry name" value="EF_Hand_1_Ca_BS"/>
</dbReference>
<dbReference type="Gene3D" id="3.30.60.30">
    <property type="match status" value="1"/>
</dbReference>
<feature type="compositionally biased region" description="Basic and acidic residues" evidence="10">
    <location>
        <begin position="234"/>
        <end position="257"/>
    </location>
</feature>
<comment type="subcellular location">
    <subcellularLocation>
        <location evidence="1">Secreted</location>
        <location evidence="1">Extracellular space</location>
        <location evidence="1">Extracellular matrix</location>
    </subcellularLocation>
</comment>
<evidence type="ECO:0000256" key="4">
    <source>
        <dbReference type="ARBA" id="ARBA00022530"/>
    </source>
</evidence>
<feature type="compositionally biased region" description="Polar residues" evidence="10">
    <location>
        <begin position="141"/>
        <end position="151"/>
    </location>
</feature>
<evidence type="ECO:0000256" key="7">
    <source>
        <dbReference type="ARBA" id="ARBA00022837"/>
    </source>
</evidence>
<accession>A0ABS2YEL4</accession>
<keyword evidence="7" id="KW-0106">Calcium</keyword>
<feature type="compositionally biased region" description="Acidic residues" evidence="10">
    <location>
        <begin position="73"/>
        <end position="85"/>
    </location>
</feature>
<feature type="compositionally biased region" description="Polar residues" evidence="10">
    <location>
        <begin position="268"/>
        <end position="281"/>
    </location>
</feature>
<dbReference type="Pfam" id="PF10591">
    <property type="entry name" value="SPARC_Ca_bdg"/>
    <property type="match status" value="1"/>
</dbReference>
<dbReference type="SMART" id="SM00280">
    <property type="entry name" value="KAZAL"/>
    <property type="match status" value="1"/>
</dbReference>
<dbReference type="PROSITE" id="PS00018">
    <property type="entry name" value="EF_HAND_1"/>
    <property type="match status" value="1"/>
</dbReference>
<keyword evidence="9" id="KW-0325">Glycoprotein</keyword>
<dbReference type="SUPFAM" id="SSF100895">
    <property type="entry name" value="Kazal-type serine protease inhibitors"/>
    <property type="match status" value="1"/>
</dbReference>
<sequence length="619" mass="70074">MYSPIVLVQKKDGILRMCVDYRQLNGKTRKDAYPLPATLMDDIILCLVFCCSSNTSEELEKPNITSLKNSSQEIEEEELGYDVNDDFNKQEEGEPLAPTDHYALPGQTDNNGQHERTQDESLLEAGENSKKVNDRSKGRNENGSQESSGISSHEEDSDLTQYQDSDAGSQKVISSADGEEARAEHINDQDFTSKEEQANDEIQQSDDYTYENVMNSTDIQEEDNESQEESQDQDDNKGTKIKVEAQEDESGKQEDNSSSHQGGAAQDVSDSTQESEITSNDSADRSNDNVSKKKKNVQAKKPTEQGNGHQELQKSDQKEQLEASDNTVQKSRKRKSGKQVSVIGMNPVQIRATEDLYPQGGLARTVNVQEALVNPCEGIRCKRGKTCKANEENEPVCVCQDPSTCLPSVNEFEHVCGTDNKTYDTSCQLFATKCSLEGTKKGHRLHLDYTGSCKYIAPCQNDELAQFPLRMRDWLKNVLLQLFEFDMKTPGFLTAKQHLRAKKIYESQRRLQAGEHSIEMLARDFEKNYNMYIYPVHWQFAQMDQHPADRHLSHSELASLRAPLIPMEHCTSRFFQECDADKDKQVSFKEWCYCFGIKDGRKNINKTEPQCNDIPQSQH</sequence>
<dbReference type="InterPro" id="IPR002048">
    <property type="entry name" value="EF_hand_dom"/>
</dbReference>